<evidence type="ECO:0000256" key="2">
    <source>
        <dbReference type="ARBA" id="ARBA00022980"/>
    </source>
</evidence>
<dbReference type="EMBL" id="MT246538">
    <property type="protein sequence ID" value="QRR29754.1"/>
    <property type="molecule type" value="Genomic_DNA"/>
</dbReference>
<evidence type="ECO:0000256" key="3">
    <source>
        <dbReference type="ARBA" id="ARBA00023274"/>
    </source>
</evidence>
<evidence type="ECO:0000256" key="1">
    <source>
        <dbReference type="ARBA" id="ARBA00005781"/>
    </source>
</evidence>
<dbReference type="GO" id="GO:1990904">
    <property type="term" value="C:ribonucleoprotein complex"/>
    <property type="evidence" value="ECO:0007669"/>
    <property type="project" value="UniProtKB-KW"/>
</dbReference>
<protein>
    <submittedName>
        <fullName evidence="4">Ribosomal protein L19</fullName>
    </submittedName>
</protein>
<dbReference type="AlphaFoldDB" id="A0A893DD21"/>
<name>A0A893DD21_9EUKA</name>
<dbReference type="InterPro" id="IPR001857">
    <property type="entry name" value="Ribosomal_bL19"/>
</dbReference>
<proteinExistence type="inferred from homology"/>
<keyword evidence="2 4" id="KW-0689">Ribosomal protein</keyword>
<dbReference type="GO" id="GO:0003735">
    <property type="term" value="F:structural constituent of ribosome"/>
    <property type="evidence" value="ECO:0007669"/>
    <property type="project" value="InterPro"/>
</dbReference>
<dbReference type="Gene3D" id="2.30.30.790">
    <property type="match status" value="1"/>
</dbReference>
<dbReference type="GO" id="GO:0005840">
    <property type="term" value="C:ribosome"/>
    <property type="evidence" value="ECO:0007669"/>
    <property type="project" value="UniProtKB-KW"/>
</dbReference>
<dbReference type="InterPro" id="IPR038657">
    <property type="entry name" value="Ribosomal_bL19_sf"/>
</dbReference>
<organism evidence="4">
    <name type="scientific">Imasa heleensis</name>
    <dbReference type="NCBI Taxonomy" id="2772037"/>
    <lineage>
        <taxon>Eukaryota</taxon>
        <taxon>Malawimonadida</taxon>
        <taxon>Imasidae</taxon>
        <taxon>Imasa</taxon>
    </lineage>
</organism>
<dbReference type="GeneID" id="67270332"/>
<dbReference type="RefSeq" id="YP_010165741.1">
    <property type="nucleotide sequence ID" value="NC_057511.1"/>
</dbReference>
<dbReference type="GO" id="GO:0006412">
    <property type="term" value="P:translation"/>
    <property type="evidence" value="ECO:0007669"/>
    <property type="project" value="InterPro"/>
</dbReference>
<keyword evidence="4" id="KW-0496">Mitochondrion</keyword>
<geneLocation type="mitochondrion" evidence="4"/>
<sequence length="103" mass="12101">MNKIYTLLKREQLKGITTHHKVNSGDLVQVKFSYSKSMPYYREYKAICIAKRNKLFASNIVLKSNLNRQSFYHELPLYSSLIRSISKLSSNKNKSKKSKLYHI</sequence>
<evidence type="ECO:0000313" key="4">
    <source>
        <dbReference type="EMBL" id="QRR29754.1"/>
    </source>
</evidence>
<dbReference type="InterPro" id="IPR008991">
    <property type="entry name" value="Translation_prot_SH3-like_sf"/>
</dbReference>
<gene>
    <name evidence="4" type="primary">rpl19</name>
</gene>
<keyword evidence="3" id="KW-0687">Ribonucleoprotein</keyword>
<comment type="similarity">
    <text evidence="1">Belongs to the bacterial ribosomal protein bL19 family.</text>
</comment>
<dbReference type="SUPFAM" id="SSF50104">
    <property type="entry name" value="Translation proteins SH3-like domain"/>
    <property type="match status" value="1"/>
</dbReference>
<accession>A0A893DD21</accession>
<dbReference type="Pfam" id="PF01245">
    <property type="entry name" value="Ribosomal_L19"/>
    <property type="match status" value="1"/>
</dbReference>
<reference evidence="4" key="1">
    <citation type="journal article" date="2021" name="J. Eukaryot. Microbiol.">
        <title>Description of Imasa heleensis, gen. nov., sp. nov. (Imasidae, fam. nov.), a Deep-Branching Marine Malawimonad and Possible Key Taxon in Understanding Early Eukaryotic Evolution.</title>
        <authorList>
            <person name="Heiss A.A."/>
            <person name="Warring S.D."/>
            <person name="Lukacs K."/>
            <person name="Favate J."/>
            <person name="Yang A."/>
            <person name="Gyaltshen Y."/>
            <person name="Filardi C."/>
            <person name="Simpson A.G.B."/>
            <person name="Kim E."/>
        </authorList>
    </citation>
    <scope>NUCLEOTIDE SEQUENCE</scope>
</reference>